<name>A0ABT6FUM3_9FLAO</name>
<sequence>MKTTLSIIAIATSMWLQAQIATEVYLFDMDKSFRLTNPVNLSNNPGFYDNQPSFIDNNLLLYTSTRNHQTDIKEVDLRKKTQQWVTNTPGNEFSPQATPKTNIYAAIRLDNDGKQRLYNYSSLNGGYEELISDQTIGYYSWYDKNTIVSFVPEEDNSKLVVNNLKNQTNFTFKENIGRSICKIPNTNLVSYIDKSSDVWEIRSFDPISGTDAFIANTLEGSEDMAWGQDGTILMGKEEVLYKYNPKGDQKWIPVSSLEYFNLKGITRLAISPNGKQIAIVVNEEIPESIQQQNNAIIDIGIVVTNLKKSLAFYKDILGMKETRKFTIDKAFGRKSGLTSGLSAEVTVLQLAEGNNATELKLMSFGKHKNWYPDYIQQDMGVQYITIYVKSVAPYLKRIQENNIKLLGDTPIAFENGESFLLIKDYDGTFIEIIGATDE</sequence>
<evidence type="ECO:0000259" key="2">
    <source>
        <dbReference type="PROSITE" id="PS51819"/>
    </source>
</evidence>
<evidence type="ECO:0000256" key="1">
    <source>
        <dbReference type="SAM" id="SignalP"/>
    </source>
</evidence>
<proteinExistence type="predicted"/>
<keyword evidence="1" id="KW-0732">Signal</keyword>
<feature type="signal peptide" evidence="1">
    <location>
        <begin position="1"/>
        <end position="18"/>
    </location>
</feature>
<dbReference type="Gene3D" id="3.10.180.10">
    <property type="entry name" value="2,3-Dihydroxybiphenyl 1,2-Dioxygenase, domain 1"/>
    <property type="match status" value="1"/>
</dbReference>
<evidence type="ECO:0000313" key="4">
    <source>
        <dbReference type="Proteomes" id="UP001153642"/>
    </source>
</evidence>
<dbReference type="RefSeq" id="WP_277900764.1">
    <property type="nucleotide sequence ID" value="NZ_JAPMUA010000005.1"/>
</dbReference>
<evidence type="ECO:0000313" key="3">
    <source>
        <dbReference type="EMBL" id="MDG3586968.1"/>
    </source>
</evidence>
<dbReference type="SUPFAM" id="SSF82171">
    <property type="entry name" value="DPP6 N-terminal domain-like"/>
    <property type="match status" value="1"/>
</dbReference>
<keyword evidence="4" id="KW-1185">Reference proteome</keyword>
<organism evidence="3 4">
    <name type="scientific">Galbibacter pacificus</name>
    <dbReference type="NCBI Taxonomy" id="2996052"/>
    <lineage>
        <taxon>Bacteria</taxon>
        <taxon>Pseudomonadati</taxon>
        <taxon>Bacteroidota</taxon>
        <taxon>Flavobacteriia</taxon>
        <taxon>Flavobacteriales</taxon>
        <taxon>Flavobacteriaceae</taxon>
        <taxon>Galbibacter</taxon>
    </lineage>
</organism>
<dbReference type="SUPFAM" id="SSF54593">
    <property type="entry name" value="Glyoxalase/Bleomycin resistance protein/Dihydroxybiphenyl dioxygenase"/>
    <property type="match status" value="1"/>
</dbReference>
<gene>
    <name evidence="3" type="ORF">OSR52_13920</name>
</gene>
<protein>
    <submittedName>
        <fullName evidence="3">VOC family protein</fullName>
    </submittedName>
</protein>
<reference evidence="3" key="1">
    <citation type="submission" date="2022-11" db="EMBL/GenBank/DDBJ databases">
        <title>High-quality draft genome sequence of Galbibacter sp. strain CMA-7.</title>
        <authorList>
            <person name="Wei L."/>
            <person name="Dong C."/>
            <person name="Shao Z."/>
        </authorList>
    </citation>
    <scope>NUCLEOTIDE SEQUENCE</scope>
    <source>
        <strain evidence="3">CMA-7</strain>
    </source>
</reference>
<dbReference type="Pfam" id="PF00903">
    <property type="entry name" value="Glyoxalase"/>
    <property type="match status" value="1"/>
</dbReference>
<dbReference type="InterPro" id="IPR029068">
    <property type="entry name" value="Glyas_Bleomycin-R_OHBP_Dase"/>
</dbReference>
<dbReference type="InterPro" id="IPR011042">
    <property type="entry name" value="6-blade_b-propeller_TolB-like"/>
</dbReference>
<dbReference type="Gene3D" id="2.120.10.30">
    <property type="entry name" value="TolB, C-terminal domain"/>
    <property type="match status" value="1"/>
</dbReference>
<dbReference type="InterPro" id="IPR037523">
    <property type="entry name" value="VOC_core"/>
</dbReference>
<dbReference type="Proteomes" id="UP001153642">
    <property type="component" value="Unassembled WGS sequence"/>
</dbReference>
<dbReference type="InterPro" id="IPR004360">
    <property type="entry name" value="Glyas_Fos-R_dOase_dom"/>
</dbReference>
<feature type="chain" id="PRO_5047216743" evidence="1">
    <location>
        <begin position="19"/>
        <end position="438"/>
    </location>
</feature>
<dbReference type="PROSITE" id="PS51819">
    <property type="entry name" value="VOC"/>
    <property type="match status" value="1"/>
</dbReference>
<dbReference type="EMBL" id="JAPMUA010000005">
    <property type="protein sequence ID" value="MDG3586968.1"/>
    <property type="molecule type" value="Genomic_DNA"/>
</dbReference>
<accession>A0ABT6FUM3</accession>
<feature type="domain" description="VOC" evidence="2">
    <location>
        <begin position="295"/>
        <end position="435"/>
    </location>
</feature>
<comment type="caution">
    <text evidence="3">The sequence shown here is derived from an EMBL/GenBank/DDBJ whole genome shotgun (WGS) entry which is preliminary data.</text>
</comment>